<evidence type="ECO:0000313" key="2">
    <source>
        <dbReference type="EMBL" id="TQR21415.1"/>
    </source>
</evidence>
<comment type="caution">
    <text evidence="2">The sequence shown here is derived from an EMBL/GenBank/DDBJ whole genome shotgun (WGS) entry which is preliminary data.</text>
</comment>
<dbReference type="PANTHER" id="PTHR14209">
    <property type="entry name" value="ISOAMYL ACETATE-HYDROLYZING ESTERASE 1"/>
    <property type="match status" value="1"/>
</dbReference>
<dbReference type="Pfam" id="PF13472">
    <property type="entry name" value="Lipase_GDSL_2"/>
    <property type="match status" value="1"/>
</dbReference>
<proteinExistence type="predicted"/>
<dbReference type="AlphaFoldDB" id="A0A544TVF1"/>
<dbReference type="Gene3D" id="3.40.50.1110">
    <property type="entry name" value="SGNH hydrolase"/>
    <property type="match status" value="1"/>
</dbReference>
<accession>A0A544TVF1</accession>
<dbReference type="SUPFAM" id="SSF52266">
    <property type="entry name" value="SGNH hydrolase"/>
    <property type="match status" value="1"/>
</dbReference>
<evidence type="ECO:0000313" key="3">
    <source>
        <dbReference type="Proteomes" id="UP000316626"/>
    </source>
</evidence>
<dbReference type="PANTHER" id="PTHR14209:SF19">
    <property type="entry name" value="ISOAMYL ACETATE-HYDROLYZING ESTERASE 1 HOMOLOG"/>
    <property type="match status" value="1"/>
</dbReference>
<protein>
    <submittedName>
        <fullName evidence="2">Esterase</fullName>
    </submittedName>
</protein>
<sequence length="205" mass="23296">MIKVVCFGDSITARKEGHPSPILTYKLSSKMQDYQFVNAGVSGSTTEQAMQRFKKDVLERKPDIVTILFGANDSAKHKLVNLESFKQNIFEFTKQVGPKKTILITPAPVDEILQPNRSNKLLKQYAQVVEEVADETGSHLIDFFTILFSKPNYKELLKGEKDDGLHFGEAGYDILSELIAHKLEEMRVDNKNTSLFQRLLNKFNK</sequence>
<reference evidence="2 3" key="1">
    <citation type="submission" date="2019-06" db="EMBL/GenBank/DDBJ databases">
        <title>Psychrobacillus vulpis sp. nov., a new species isolated from feces of a red fox that inhabits in The Tablas de Daimiel Natural Park, Albacete, Spain.</title>
        <authorList>
            <person name="Rodriguez M."/>
            <person name="Reina J.C."/>
            <person name="Bejar V."/>
            <person name="Llamas I."/>
        </authorList>
    </citation>
    <scope>NUCLEOTIDE SEQUENCE [LARGE SCALE GENOMIC DNA]</scope>
    <source>
        <strain evidence="2 3">Z8</strain>
    </source>
</reference>
<dbReference type="OrthoDB" id="388542at2"/>
<dbReference type="InterPro" id="IPR036514">
    <property type="entry name" value="SGNH_hydro_sf"/>
</dbReference>
<dbReference type="InterPro" id="IPR013830">
    <property type="entry name" value="SGNH_hydro"/>
</dbReference>
<dbReference type="RefSeq" id="WP_142640543.1">
    <property type="nucleotide sequence ID" value="NZ_VDGI01000001.1"/>
</dbReference>
<evidence type="ECO:0000259" key="1">
    <source>
        <dbReference type="Pfam" id="PF13472"/>
    </source>
</evidence>
<dbReference type="Proteomes" id="UP000316626">
    <property type="component" value="Unassembled WGS sequence"/>
</dbReference>
<dbReference type="InterPro" id="IPR045136">
    <property type="entry name" value="Iah1-like"/>
</dbReference>
<name>A0A544TVF1_9BACI</name>
<gene>
    <name evidence="2" type="ORF">FG384_00140</name>
</gene>
<feature type="domain" description="SGNH hydrolase-type esterase" evidence="1">
    <location>
        <begin position="6"/>
        <end position="174"/>
    </location>
</feature>
<dbReference type="EMBL" id="VDGI01000001">
    <property type="protein sequence ID" value="TQR21415.1"/>
    <property type="molecule type" value="Genomic_DNA"/>
</dbReference>
<keyword evidence="3" id="KW-1185">Reference proteome</keyword>
<organism evidence="2 3">
    <name type="scientific">Psychrobacillus vulpis</name>
    <dbReference type="NCBI Taxonomy" id="2325572"/>
    <lineage>
        <taxon>Bacteria</taxon>
        <taxon>Bacillati</taxon>
        <taxon>Bacillota</taxon>
        <taxon>Bacilli</taxon>
        <taxon>Bacillales</taxon>
        <taxon>Bacillaceae</taxon>
        <taxon>Psychrobacillus</taxon>
    </lineage>
</organism>